<dbReference type="EMBL" id="ON529852">
    <property type="protein sequence ID" value="USN14055.1"/>
    <property type="molecule type" value="Genomic_DNA"/>
</dbReference>
<gene>
    <name evidence="1" type="ORF">KABACHOK_02190</name>
</gene>
<keyword evidence="2" id="KW-1185">Reference proteome</keyword>
<organism evidence="1 2">
    <name type="scientific">Brevundimonas phage vB_BpoS-Kabachok</name>
    <dbReference type="NCBI Taxonomy" id="2948600"/>
    <lineage>
        <taxon>Viruses</taxon>
        <taxon>Duplodnaviria</taxon>
        <taxon>Heunggongvirae</taxon>
        <taxon>Uroviricota</taxon>
        <taxon>Caudoviricetes</taxon>
        <taxon>Jeanschmidtviridae</taxon>
        <taxon>Marchewkavirus</taxon>
        <taxon>Marchewkavirus kabachok</taxon>
    </lineage>
</organism>
<reference evidence="1" key="1">
    <citation type="submission" date="2022-05" db="EMBL/GenBank/DDBJ databases">
        <authorList>
            <person name="Friedrich I."/>
            <person name="Poehlein A."/>
            <person name="Schneider D."/>
            <person name="Hertel R."/>
            <person name="Daniel R."/>
        </authorList>
    </citation>
    <scope>NUCLEOTIDE SEQUENCE</scope>
</reference>
<accession>A0A9E7MPA0</accession>
<name>A0A9E7MPA0_9CAUD</name>
<sequence length="93" mass="10285">MIQGRILRVAFGDNLVCELGKIITPPASFGLQTERDGPLPFAKLYDVVDFDGERVLRDLGPPPGALYGRDVSAMFAYPQFWVSQADIDEGRVK</sequence>
<protein>
    <submittedName>
        <fullName evidence="1">Uncharacterized protein</fullName>
    </submittedName>
</protein>
<dbReference type="Proteomes" id="UP001056685">
    <property type="component" value="Segment"/>
</dbReference>
<proteinExistence type="predicted"/>
<evidence type="ECO:0000313" key="2">
    <source>
        <dbReference type="Proteomes" id="UP001056685"/>
    </source>
</evidence>
<evidence type="ECO:0000313" key="1">
    <source>
        <dbReference type="EMBL" id="USN14055.1"/>
    </source>
</evidence>